<dbReference type="Gene3D" id="3.50.50.60">
    <property type="entry name" value="FAD/NAD(P)-binding domain"/>
    <property type="match status" value="1"/>
</dbReference>
<reference evidence="3 4" key="1">
    <citation type="submission" date="2016-11" db="EMBL/GenBank/DDBJ databases">
        <title>Draft Genome Sequences of Nine Cyanobacterial Strains from Diverse Habitats.</title>
        <authorList>
            <person name="Zhu T."/>
            <person name="Hou S."/>
            <person name="Lu X."/>
            <person name="Hess W.R."/>
        </authorList>
    </citation>
    <scope>NUCLEOTIDE SEQUENCE [LARGE SCALE GENOMIC DNA]</scope>
    <source>
        <strain evidence="3 4">NIES-593</strain>
    </source>
</reference>
<dbReference type="SUPFAM" id="SSF54373">
    <property type="entry name" value="FAD-linked reductases, C-terminal domain"/>
    <property type="match status" value="1"/>
</dbReference>
<dbReference type="PANTHER" id="PTHR13847:SF289">
    <property type="entry name" value="GLYCINE OXIDASE"/>
    <property type="match status" value="1"/>
</dbReference>
<dbReference type="AlphaFoldDB" id="A0A1U7H6S8"/>
<dbReference type="Gene3D" id="3.30.9.10">
    <property type="entry name" value="D-Amino Acid Oxidase, subunit A, domain 2"/>
    <property type="match status" value="1"/>
</dbReference>
<evidence type="ECO:0000313" key="4">
    <source>
        <dbReference type="Proteomes" id="UP000186868"/>
    </source>
</evidence>
<dbReference type="STRING" id="1921803.NIES593_23050"/>
<dbReference type="InterPro" id="IPR036188">
    <property type="entry name" value="FAD/NAD-bd_sf"/>
</dbReference>
<keyword evidence="1" id="KW-0560">Oxidoreductase</keyword>
<proteinExistence type="predicted"/>
<dbReference type="Pfam" id="PF01266">
    <property type="entry name" value="DAO"/>
    <property type="match status" value="1"/>
</dbReference>
<sequence length="367" mass="39948">MNQVVIIGCGVVGGAIAYELSRVPGLKIALLDEKVPASGSTGAALGVLMGAISHKIKGRAWQLRQASLERYETLIPELESLTGMQIPFNRQGIVMLRLAGEELERWEKLREIRRSQGWELEIWDLTRLQAKCPQIQSEEIIGAVYSPCDRQVNPTTLTQALVAGASRNGVNCHFGVKIQKIAITDPDGSNMRRCDRVYIEDEALDVDWLVIAAGLGSTPLTASLTKSVDVRPVLGQALQLKLNKPLGNPDFQPVITGDDLHIVPIDNGEYWVGATVEFPDETGEVIAKPAALEKVRQVAISFCPTLAEAKIVRTWFGKRPRPEGEPAPIIGQLPGYGNVLLATGHYRNGVLLAPATALAIRETICKQ</sequence>
<comment type="caution">
    <text evidence="3">The sequence shown here is derived from an EMBL/GenBank/DDBJ whole genome shotgun (WGS) entry which is preliminary data.</text>
</comment>
<dbReference type="RefSeq" id="WP_073601797.1">
    <property type="nucleotide sequence ID" value="NZ_MRCB01000063.1"/>
</dbReference>
<dbReference type="SUPFAM" id="SSF51905">
    <property type="entry name" value="FAD/NAD(P)-binding domain"/>
    <property type="match status" value="1"/>
</dbReference>
<dbReference type="Proteomes" id="UP000186868">
    <property type="component" value="Unassembled WGS sequence"/>
</dbReference>
<evidence type="ECO:0000313" key="3">
    <source>
        <dbReference type="EMBL" id="OKH17530.1"/>
    </source>
</evidence>
<evidence type="ECO:0000256" key="1">
    <source>
        <dbReference type="ARBA" id="ARBA00023002"/>
    </source>
</evidence>
<accession>A0A1U7H6S8</accession>
<name>A0A1U7H6S8_9CYAN</name>
<organism evidence="3 4">
    <name type="scientific">Hydrococcus rivularis NIES-593</name>
    <dbReference type="NCBI Taxonomy" id="1921803"/>
    <lineage>
        <taxon>Bacteria</taxon>
        <taxon>Bacillati</taxon>
        <taxon>Cyanobacteriota</taxon>
        <taxon>Cyanophyceae</taxon>
        <taxon>Pleurocapsales</taxon>
        <taxon>Hydrococcaceae</taxon>
        <taxon>Hydrococcus</taxon>
    </lineage>
</organism>
<dbReference type="GO" id="GO:0005737">
    <property type="term" value="C:cytoplasm"/>
    <property type="evidence" value="ECO:0007669"/>
    <property type="project" value="TreeGrafter"/>
</dbReference>
<feature type="domain" description="FAD dependent oxidoreductase" evidence="2">
    <location>
        <begin position="4"/>
        <end position="360"/>
    </location>
</feature>
<dbReference type="GO" id="GO:0016491">
    <property type="term" value="F:oxidoreductase activity"/>
    <property type="evidence" value="ECO:0007669"/>
    <property type="project" value="UniProtKB-KW"/>
</dbReference>
<gene>
    <name evidence="3" type="ORF">NIES593_23050</name>
</gene>
<protein>
    <submittedName>
        <fullName evidence="3">FAD-dependent oxidoreductase</fullName>
    </submittedName>
</protein>
<keyword evidence="4" id="KW-1185">Reference proteome</keyword>
<dbReference type="OrthoDB" id="9805935at2"/>
<dbReference type="EMBL" id="MRCB01000063">
    <property type="protein sequence ID" value="OKH17530.1"/>
    <property type="molecule type" value="Genomic_DNA"/>
</dbReference>
<dbReference type="InterPro" id="IPR006076">
    <property type="entry name" value="FAD-dep_OxRdtase"/>
</dbReference>
<evidence type="ECO:0000259" key="2">
    <source>
        <dbReference type="Pfam" id="PF01266"/>
    </source>
</evidence>
<dbReference type="PANTHER" id="PTHR13847">
    <property type="entry name" value="SARCOSINE DEHYDROGENASE-RELATED"/>
    <property type="match status" value="1"/>
</dbReference>